<name>A0AAV9S8W5_9TELE</name>
<evidence type="ECO:0000313" key="2">
    <source>
        <dbReference type="EMBL" id="KAK5617623.1"/>
    </source>
</evidence>
<evidence type="ECO:0000256" key="1">
    <source>
        <dbReference type="SAM" id="MobiDB-lite"/>
    </source>
</evidence>
<sequence>MNLSVNDTVKTTNPKHTLPTRNQPADKQTLDQYKAKKLNVTAEPSDARPAAPTLGGQSRCTQDHRPNTTAHHTVEDRTQQRAPKAK</sequence>
<accession>A0AAV9S8W5</accession>
<feature type="compositionally biased region" description="Polar residues" evidence="1">
    <location>
        <begin position="1"/>
        <end position="26"/>
    </location>
</feature>
<feature type="compositionally biased region" description="Basic and acidic residues" evidence="1">
    <location>
        <begin position="61"/>
        <end position="79"/>
    </location>
</feature>
<dbReference type="EMBL" id="JAHHUM010000688">
    <property type="protein sequence ID" value="KAK5617623.1"/>
    <property type="molecule type" value="Genomic_DNA"/>
</dbReference>
<feature type="non-terminal residue" evidence="2">
    <location>
        <position position="86"/>
    </location>
</feature>
<feature type="region of interest" description="Disordered" evidence="1">
    <location>
        <begin position="1"/>
        <end position="27"/>
    </location>
</feature>
<dbReference type="Proteomes" id="UP001311232">
    <property type="component" value="Unassembled WGS sequence"/>
</dbReference>
<protein>
    <submittedName>
        <fullName evidence="2">Uncharacterized protein</fullName>
    </submittedName>
</protein>
<gene>
    <name evidence="2" type="ORF">CRENBAI_002689</name>
</gene>
<feature type="region of interest" description="Disordered" evidence="1">
    <location>
        <begin position="39"/>
        <end position="86"/>
    </location>
</feature>
<keyword evidence="3" id="KW-1185">Reference proteome</keyword>
<organism evidence="2 3">
    <name type="scientific">Crenichthys baileyi</name>
    <name type="common">White River springfish</name>
    <dbReference type="NCBI Taxonomy" id="28760"/>
    <lineage>
        <taxon>Eukaryota</taxon>
        <taxon>Metazoa</taxon>
        <taxon>Chordata</taxon>
        <taxon>Craniata</taxon>
        <taxon>Vertebrata</taxon>
        <taxon>Euteleostomi</taxon>
        <taxon>Actinopterygii</taxon>
        <taxon>Neopterygii</taxon>
        <taxon>Teleostei</taxon>
        <taxon>Neoteleostei</taxon>
        <taxon>Acanthomorphata</taxon>
        <taxon>Ovalentaria</taxon>
        <taxon>Atherinomorphae</taxon>
        <taxon>Cyprinodontiformes</taxon>
        <taxon>Goodeidae</taxon>
        <taxon>Crenichthys</taxon>
    </lineage>
</organism>
<evidence type="ECO:0000313" key="3">
    <source>
        <dbReference type="Proteomes" id="UP001311232"/>
    </source>
</evidence>
<proteinExistence type="predicted"/>
<dbReference type="AlphaFoldDB" id="A0AAV9S8W5"/>
<reference evidence="2 3" key="1">
    <citation type="submission" date="2021-06" db="EMBL/GenBank/DDBJ databases">
        <authorList>
            <person name="Palmer J.M."/>
        </authorList>
    </citation>
    <scope>NUCLEOTIDE SEQUENCE [LARGE SCALE GENOMIC DNA]</scope>
    <source>
        <strain evidence="2 3">MEX-2019</strain>
        <tissue evidence="2">Muscle</tissue>
    </source>
</reference>
<comment type="caution">
    <text evidence="2">The sequence shown here is derived from an EMBL/GenBank/DDBJ whole genome shotgun (WGS) entry which is preliminary data.</text>
</comment>